<keyword evidence="1" id="KW-0472">Membrane</keyword>
<protein>
    <recommendedName>
        <fullName evidence="6">General secretion pathway protein GspN</fullName>
    </recommendedName>
</protein>
<dbReference type="Proteomes" id="UP000625079">
    <property type="component" value="Unassembled WGS sequence"/>
</dbReference>
<evidence type="ECO:0000313" key="3">
    <source>
        <dbReference type="EMBL" id="QOZ59523.1"/>
    </source>
</evidence>
<gene>
    <name evidence="2" type="ORF">GCM10010987_75850</name>
    <name evidence="3" type="ORF">XH86_12850</name>
</gene>
<evidence type="ECO:0000313" key="2">
    <source>
        <dbReference type="EMBL" id="GGI33732.1"/>
    </source>
</evidence>
<organism evidence="2 5">
    <name type="scientific">Bradyrhizobium guangdongense</name>
    <dbReference type="NCBI Taxonomy" id="1325090"/>
    <lineage>
        <taxon>Bacteria</taxon>
        <taxon>Pseudomonadati</taxon>
        <taxon>Pseudomonadota</taxon>
        <taxon>Alphaproteobacteria</taxon>
        <taxon>Hyphomicrobiales</taxon>
        <taxon>Nitrobacteraceae</taxon>
        <taxon>Bradyrhizobium</taxon>
    </lineage>
</organism>
<accession>A0A410V494</accession>
<evidence type="ECO:0008006" key="6">
    <source>
        <dbReference type="Google" id="ProtNLM"/>
    </source>
</evidence>
<evidence type="ECO:0000256" key="1">
    <source>
        <dbReference type="SAM" id="Phobius"/>
    </source>
</evidence>
<keyword evidence="4" id="KW-1185">Reference proteome</keyword>
<dbReference type="EMBL" id="CP030057">
    <property type="protein sequence ID" value="QOZ59523.1"/>
    <property type="molecule type" value="Genomic_DNA"/>
</dbReference>
<sequence length="205" mass="22151">MTELAPQNDRWRLRQPLQRLPIEISAASIRSLLGKLIPSRRELMSLAPLKRGLLLGLAALTALAVITPIAAILSLELAIASQSAVRGGRAPMGPESRSAGSFENILQRPLFSRNRQLLVVATPPVIVDAPAPAGRAMLDPSVALRGVFMNGERAKAFLTSSDNPAGVWIAMNDQWSGWRLSEVKPNEVVLEANGERQTLPLTVLK</sequence>
<evidence type="ECO:0000313" key="5">
    <source>
        <dbReference type="Proteomes" id="UP000625079"/>
    </source>
</evidence>
<name>A0A410V494_9BRAD</name>
<keyword evidence="1" id="KW-1133">Transmembrane helix</keyword>
<dbReference type="AlphaFoldDB" id="A0A410V494"/>
<evidence type="ECO:0000313" key="4">
    <source>
        <dbReference type="Proteomes" id="UP000593880"/>
    </source>
</evidence>
<proteinExistence type="predicted"/>
<dbReference type="EMBL" id="BMHC01000033">
    <property type="protein sequence ID" value="GGI33732.1"/>
    <property type="molecule type" value="Genomic_DNA"/>
</dbReference>
<dbReference type="Proteomes" id="UP000593880">
    <property type="component" value="Chromosome"/>
</dbReference>
<feature type="transmembrane region" description="Helical" evidence="1">
    <location>
        <begin position="53"/>
        <end position="79"/>
    </location>
</feature>
<reference evidence="2" key="3">
    <citation type="submission" date="2022-12" db="EMBL/GenBank/DDBJ databases">
        <authorList>
            <person name="Sun Q."/>
            <person name="Zhou Y."/>
        </authorList>
    </citation>
    <scope>NUCLEOTIDE SEQUENCE</scope>
    <source>
        <strain evidence="2">CGMCC 1.15034</strain>
    </source>
</reference>
<keyword evidence="1" id="KW-0812">Transmembrane</keyword>
<reference evidence="2" key="1">
    <citation type="journal article" date="2014" name="Int. J. Syst. Evol. Microbiol.">
        <title>Complete genome sequence of Corynebacterium casei LMG S-19264T (=DSM 44701T), isolated from a smear-ripened cheese.</title>
        <authorList>
            <consortium name="US DOE Joint Genome Institute (JGI-PGF)"/>
            <person name="Walter F."/>
            <person name="Albersmeier A."/>
            <person name="Kalinowski J."/>
            <person name="Ruckert C."/>
        </authorList>
    </citation>
    <scope>NUCLEOTIDE SEQUENCE</scope>
    <source>
        <strain evidence="2">CGMCC 1.15034</strain>
    </source>
</reference>
<reference evidence="3 4" key="2">
    <citation type="submission" date="2018-06" db="EMBL/GenBank/DDBJ databases">
        <title>Comparative genomics of rhizobia nodulating Arachis hypogaea in China.</title>
        <authorList>
            <person name="Li Y."/>
        </authorList>
    </citation>
    <scope>NUCLEOTIDE SEQUENCE [LARGE SCALE GENOMIC DNA]</scope>
    <source>
        <strain evidence="3 4">CCBAU 51658</strain>
    </source>
</reference>